<evidence type="ECO:0000256" key="5">
    <source>
        <dbReference type="SAM" id="MobiDB-lite"/>
    </source>
</evidence>
<evidence type="ECO:0000256" key="6">
    <source>
        <dbReference type="SAM" id="Phobius"/>
    </source>
</evidence>
<keyword evidence="3 6" id="KW-1133">Transmembrane helix</keyword>
<protein>
    <recommendedName>
        <fullName evidence="7">DUF202 domain-containing protein</fullName>
    </recommendedName>
</protein>
<organism evidence="8 9">
    <name type="scientific">Streptomyces glaucosporus</name>
    <dbReference type="NCBI Taxonomy" id="284044"/>
    <lineage>
        <taxon>Bacteria</taxon>
        <taxon>Bacillati</taxon>
        <taxon>Actinomycetota</taxon>
        <taxon>Actinomycetes</taxon>
        <taxon>Kitasatosporales</taxon>
        <taxon>Streptomycetaceae</taxon>
        <taxon>Streptomyces</taxon>
    </lineage>
</organism>
<comment type="caution">
    <text evidence="8">The sequence shown here is derived from an EMBL/GenBank/DDBJ whole genome shotgun (WGS) entry which is preliminary data.</text>
</comment>
<evidence type="ECO:0000259" key="7">
    <source>
        <dbReference type="Pfam" id="PF02656"/>
    </source>
</evidence>
<evidence type="ECO:0000256" key="4">
    <source>
        <dbReference type="ARBA" id="ARBA00023136"/>
    </source>
</evidence>
<keyword evidence="2 6" id="KW-0812">Transmembrane</keyword>
<accession>A0ABP5V668</accession>
<feature type="transmembrane region" description="Helical" evidence="6">
    <location>
        <begin position="60"/>
        <end position="83"/>
    </location>
</feature>
<gene>
    <name evidence="8" type="ORF">GCM10010420_18770</name>
</gene>
<comment type="subcellular location">
    <subcellularLocation>
        <location evidence="1">Endomembrane system</location>
        <topology evidence="1">Multi-pass membrane protein</topology>
    </subcellularLocation>
</comment>
<proteinExistence type="predicted"/>
<evidence type="ECO:0000256" key="1">
    <source>
        <dbReference type="ARBA" id="ARBA00004127"/>
    </source>
</evidence>
<dbReference type="Proteomes" id="UP001500058">
    <property type="component" value="Unassembled WGS sequence"/>
</dbReference>
<feature type="domain" description="DUF202" evidence="7">
    <location>
        <begin position="24"/>
        <end position="87"/>
    </location>
</feature>
<evidence type="ECO:0000313" key="9">
    <source>
        <dbReference type="Proteomes" id="UP001500058"/>
    </source>
</evidence>
<name>A0ABP5V668_9ACTN</name>
<keyword evidence="4 6" id="KW-0472">Membrane</keyword>
<feature type="compositionally biased region" description="Gly residues" evidence="5">
    <location>
        <begin position="1"/>
        <end position="15"/>
    </location>
</feature>
<evidence type="ECO:0000313" key="8">
    <source>
        <dbReference type="EMBL" id="GAA2393949.1"/>
    </source>
</evidence>
<dbReference type="RefSeq" id="WP_344630435.1">
    <property type="nucleotide sequence ID" value="NZ_BAAATJ010000006.1"/>
</dbReference>
<evidence type="ECO:0000256" key="2">
    <source>
        <dbReference type="ARBA" id="ARBA00022692"/>
    </source>
</evidence>
<feature type="region of interest" description="Disordered" evidence="5">
    <location>
        <begin position="1"/>
        <end position="29"/>
    </location>
</feature>
<dbReference type="Pfam" id="PF02656">
    <property type="entry name" value="DUF202"/>
    <property type="match status" value="1"/>
</dbReference>
<evidence type="ECO:0000256" key="3">
    <source>
        <dbReference type="ARBA" id="ARBA00022989"/>
    </source>
</evidence>
<dbReference type="InterPro" id="IPR003807">
    <property type="entry name" value="DUF202"/>
</dbReference>
<reference evidence="9" key="1">
    <citation type="journal article" date="2019" name="Int. J. Syst. Evol. Microbiol.">
        <title>The Global Catalogue of Microorganisms (GCM) 10K type strain sequencing project: providing services to taxonomists for standard genome sequencing and annotation.</title>
        <authorList>
            <consortium name="The Broad Institute Genomics Platform"/>
            <consortium name="The Broad Institute Genome Sequencing Center for Infectious Disease"/>
            <person name="Wu L."/>
            <person name="Ma J."/>
        </authorList>
    </citation>
    <scope>NUCLEOTIDE SEQUENCE [LARGE SCALE GENOMIC DNA]</scope>
    <source>
        <strain evidence="9">JCM 6921</strain>
    </source>
</reference>
<dbReference type="EMBL" id="BAAATJ010000006">
    <property type="protein sequence ID" value="GAA2393949.1"/>
    <property type="molecule type" value="Genomic_DNA"/>
</dbReference>
<feature type="transmembrane region" description="Helical" evidence="6">
    <location>
        <begin position="95"/>
        <end position="120"/>
    </location>
</feature>
<sequence length="121" mass="12187">MSRGRGPGAGTGAGGVRDPAVRDPAAQPERTRLAWRRTALAFAVVVVLAVRRAVREGGVPAGPAVLAASAVLAWAVVLAVAGLRVRALAVPRPGPLGVSAVAAVAICTLTVPICGVVVWLW</sequence>
<keyword evidence="9" id="KW-1185">Reference proteome</keyword>